<name>H0HR21_9HYPH</name>
<accession>H0HR21</accession>
<protein>
    <submittedName>
        <fullName evidence="1">Uncharacterized protein</fullName>
    </submittedName>
</protein>
<organism evidence="1 2">
    <name type="scientific">Mesorhizobium alhagi CCNWXJ12-2</name>
    <dbReference type="NCBI Taxonomy" id="1107882"/>
    <lineage>
        <taxon>Bacteria</taxon>
        <taxon>Pseudomonadati</taxon>
        <taxon>Pseudomonadota</taxon>
        <taxon>Alphaproteobacteria</taxon>
        <taxon>Hyphomicrobiales</taxon>
        <taxon>Phyllobacteriaceae</taxon>
        <taxon>Allomesorhizobium</taxon>
    </lineage>
</organism>
<dbReference type="AlphaFoldDB" id="H0HR21"/>
<evidence type="ECO:0000313" key="2">
    <source>
        <dbReference type="Proteomes" id="UP000003250"/>
    </source>
</evidence>
<dbReference type="Proteomes" id="UP000003250">
    <property type="component" value="Unassembled WGS sequence"/>
</dbReference>
<gene>
    <name evidence="1" type="ORF">MAXJ12_13021</name>
</gene>
<evidence type="ECO:0000313" key="1">
    <source>
        <dbReference type="EMBL" id="EHK56801.1"/>
    </source>
</evidence>
<reference evidence="1 2" key="1">
    <citation type="journal article" date="2012" name="J. Bacteriol.">
        <title>Draft Genome Sequence of Mesorhizobium alhagi CCNWXJ12-2T, a Novel Salt-Resistant Species Isolated from the Desert of Northwestern China.</title>
        <authorList>
            <person name="Zhou M."/>
            <person name="Chen W."/>
            <person name="Chen H."/>
            <person name="Wei G."/>
        </authorList>
    </citation>
    <scope>NUCLEOTIDE SEQUENCE [LARGE SCALE GENOMIC DNA]</scope>
    <source>
        <strain evidence="1 2">CCNWXJ12-2</strain>
    </source>
</reference>
<dbReference type="EMBL" id="AHAM01000098">
    <property type="protein sequence ID" value="EHK56801.1"/>
    <property type="molecule type" value="Genomic_DNA"/>
</dbReference>
<dbReference type="Gene3D" id="3.40.50.150">
    <property type="entry name" value="Vaccinia Virus protein VP39"/>
    <property type="match status" value="1"/>
</dbReference>
<keyword evidence="2" id="KW-1185">Reference proteome</keyword>
<proteinExistence type="predicted"/>
<sequence>MQDIQELERLAVAIPEMGGRRIGKYLRALARRDAKAHTSIVELGCWLGAGTAQMAIGLNEREPDHGITIDCFDNFHMSESSSEKARKQGVDLKEGENTEPWVANTLKPFGHVTLHKGMLDKRTKWSGGPISVYVDDASKYPHTFYRCLKIFGPSWIPGETTVVLMDYWLFRKKHNAHRVDYMRSQFDFITSHPDHFEEVDDLKDGTCAAFRYRRSLDFSRFEVPSVKSHPAHKAASWIGRLLFRPKHNE</sequence>
<dbReference type="RefSeq" id="WP_008836231.1">
    <property type="nucleotide sequence ID" value="NZ_AHAM01000098.1"/>
</dbReference>
<dbReference type="InterPro" id="IPR029063">
    <property type="entry name" value="SAM-dependent_MTases_sf"/>
</dbReference>